<dbReference type="InterPro" id="IPR036779">
    <property type="entry name" value="LysM_dom_sf"/>
</dbReference>
<dbReference type="Pfam" id="PF01476">
    <property type="entry name" value="LysM"/>
    <property type="match status" value="2"/>
</dbReference>
<feature type="domain" description="LysM" evidence="5">
    <location>
        <begin position="86"/>
        <end position="132"/>
    </location>
</feature>
<dbReference type="PANTHER" id="PTHR34997">
    <property type="entry name" value="AM15"/>
    <property type="match status" value="1"/>
</dbReference>
<comment type="caution">
    <text evidence="6">The sequence shown here is derived from an EMBL/GenBank/DDBJ whole genome shotgun (WGS) entry which is preliminary data.</text>
</comment>
<protein>
    <recommendedName>
        <fullName evidence="5">LysM domain-containing protein</fullName>
    </recommendedName>
</protein>
<evidence type="ECO:0000313" key="7">
    <source>
        <dbReference type="Proteomes" id="UP000813824"/>
    </source>
</evidence>
<dbReference type="OrthoDB" id="5985073at2759"/>
<dbReference type="SUPFAM" id="SSF54106">
    <property type="entry name" value="LysM domain"/>
    <property type="match status" value="2"/>
</dbReference>
<evidence type="ECO:0000256" key="1">
    <source>
        <dbReference type="ARBA" id="ARBA00022669"/>
    </source>
</evidence>
<dbReference type="SMART" id="SM00257">
    <property type="entry name" value="LysM"/>
    <property type="match status" value="2"/>
</dbReference>
<feature type="region of interest" description="Disordered" evidence="3">
    <location>
        <begin position="145"/>
        <end position="193"/>
    </location>
</feature>
<reference evidence="6" key="1">
    <citation type="journal article" date="2021" name="New Phytol.">
        <title>Evolutionary innovations through gain and loss of genes in the ectomycorrhizal Boletales.</title>
        <authorList>
            <person name="Wu G."/>
            <person name="Miyauchi S."/>
            <person name="Morin E."/>
            <person name="Kuo A."/>
            <person name="Drula E."/>
            <person name="Varga T."/>
            <person name="Kohler A."/>
            <person name="Feng B."/>
            <person name="Cao Y."/>
            <person name="Lipzen A."/>
            <person name="Daum C."/>
            <person name="Hundley H."/>
            <person name="Pangilinan J."/>
            <person name="Johnson J."/>
            <person name="Barry K."/>
            <person name="LaButti K."/>
            <person name="Ng V."/>
            <person name="Ahrendt S."/>
            <person name="Min B."/>
            <person name="Choi I.G."/>
            <person name="Park H."/>
            <person name="Plett J.M."/>
            <person name="Magnuson J."/>
            <person name="Spatafora J.W."/>
            <person name="Nagy L.G."/>
            <person name="Henrissat B."/>
            <person name="Grigoriev I.V."/>
            <person name="Yang Z.L."/>
            <person name="Xu J."/>
            <person name="Martin F.M."/>
        </authorList>
    </citation>
    <scope>NUCLEOTIDE SEQUENCE</scope>
    <source>
        <strain evidence="6">KKN 215</strain>
    </source>
</reference>
<dbReference type="CDD" id="cd00118">
    <property type="entry name" value="LysM"/>
    <property type="match status" value="2"/>
</dbReference>
<dbReference type="InterPro" id="IPR018392">
    <property type="entry name" value="LysM"/>
</dbReference>
<dbReference type="InterPro" id="IPR052210">
    <property type="entry name" value="LysM1-like"/>
</dbReference>
<dbReference type="Gene3D" id="3.10.350.10">
    <property type="entry name" value="LysM domain"/>
    <property type="match status" value="2"/>
</dbReference>
<sequence>MFAATALVAFLALPFTCQFAFSVAAADCARKYTVKAGDYCDQISAANNASTYQLAVTNIGKINEDCKNLQPGQDICLGFVGQDCTNTYVVKAGDTCTGVAAKHGLNTTLFNHNNPQLHAECDNLYIGEVVCVGGGPAVPPLPAGAPMPAATIPPGAQPATPPKAEPVEDDEDCDDEEDNEDEDDENLPWCDEL</sequence>
<gene>
    <name evidence="6" type="ORF">BXZ70DRAFT_1072347</name>
</gene>
<evidence type="ECO:0000256" key="3">
    <source>
        <dbReference type="SAM" id="MobiDB-lite"/>
    </source>
</evidence>
<accession>A0A8K0ULK7</accession>
<organism evidence="6 7">
    <name type="scientific">Cristinia sonorae</name>
    <dbReference type="NCBI Taxonomy" id="1940300"/>
    <lineage>
        <taxon>Eukaryota</taxon>
        <taxon>Fungi</taxon>
        <taxon>Dikarya</taxon>
        <taxon>Basidiomycota</taxon>
        <taxon>Agaricomycotina</taxon>
        <taxon>Agaricomycetes</taxon>
        <taxon>Agaricomycetidae</taxon>
        <taxon>Agaricales</taxon>
        <taxon>Pleurotineae</taxon>
        <taxon>Stephanosporaceae</taxon>
        <taxon>Cristinia</taxon>
    </lineage>
</organism>
<dbReference type="PROSITE" id="PS51782">
    <property type="entry name" value="LYSM"/>
    <property type="match status" value="2"/>
</dbReference>
<keyword evidence="4" id="KW-0732">Signal</keyword>
<name>A0A8K0ULK7_9AGAR</name>
<dbReference type="AlphaFoldDB" id="A0A8K0ULK7"/>
<dbReference type="GO" id="GO:0008061">
    <property type="term" value="F:chitin binding"/>
    <property type="evidence" value="ECO:0007669"/>
    <property type="project" value="UniProtKB-KW"/>
</dbReference>
<keyword evidence="2" id="KW-0843">Virulence</keyword>
<proteinExistence type="predicted"/>
<dbReference type="Proteomes" id="UP000813824">
    <property type="component" value="Unassembled WGS sequence"/>
</dbReference>
<evidence type="ECO:0000256" key="4">
    <source>
        <dbReference type="SAM" id="SignalP"/>
    </source>
</evidence>
<dbReference type="PANTHER" id="PTHR34997:SF1">
    <property type="entry name" value="PEPTIDOGLYCAN-BINDING LYSIN DOMAIN"/>
    <property type="match status" value="1"/>
</dbReference>
<feature type="chain" id="PRO_5035423459" description="LysM domain-containing protein" evidence="4">
    <location>
        <begin position="26"/>
        <end position="193"/>
    </location>
</feature>
<evidence type="ECO:0000259" key="5">
    <source>
        <dbReference type="PROSITE" id="PS51782"/>
    </source>
</evidence>
<evidence type="ECO:0000256" key="2">
    <source>
        <dbReference type="ARBA" id="ARBA00023026"/>
    </source>
</evidence>
<feature type="domain" description="LysM" evidence="5">
    <location>
        <begin position="30"/>
        <end position="77"/>
    </location>
</feature>
<keyword evidence="1" id="KW-0147">Chitin-binding</keyword>
<keyword evidence="7" id="KW-1185">Reference proteome</keyword>
<feature type="compositionally biased region" description="Acidic residues" evidence="3">
    <location>
        <begin position="167"/>
        <end position="193"/>
    </location>
</feature>
<feature type="compositionally biased region" description="Pro residues" evidence="3">
    <location>
        <begin position="155"/>
        <end position="164"/>
    </location>
</feature>
<evidence type="ECO:0000313" key="6">
    <source>
        <dbReference type="EMBL" id="KAH8096835.1"/>
    </source>
</evidence>
<dbReference type="EMBL" id="JAEVFJ010000022">
    <property type="protein sequence ID" value="KAH8096835.1"/>
    <property type="molecule type" value="Genomic_DNA"/>
</dbReference>
<feature type="signal peptide" evidence="4">
    <location>
        <begin position="1"/>
        <end position="25"/>
    </location>
</feature>